<gene>
    <name evidence="1" type="ORF">DB30_01002</name>
</gene>
<evidence type="ECO:0000313" key="1">
    <source>
        <dbReference type="EMBL" id="KIG12794.1"/>
    </source>
</evidence>
<name>A0A0C1Z5B4_9BACT</name>
<sequence>MDTAIPASSALPTTDTEVPVYDVRGRYQDPNATMTLREGLAEYYRVNPGLSIPANLTNEVGAKYFHCHDCTHVVFGTHTGPLDEGVNDMLTMMGVSVSVRRYLVDFFQTGEVEAVAKGYTVGSVGKLLFQTMRVMPTVWRRTRAMTKKWPWSPPEALLDRPLNELRAEYGISVFRPNELLGLSG</sequence>
<reference evidence="1 2" key="1">
    <citation type="submission" date="2014-12" db="EMBL/GenBank/DDBJ databases">
        <title>Genome assembly of Enhygromyxa salina DSM 15201.</title>
        <authorList>
            <person name="Sharma G."/>
            <person name="Subramanian S."/>
        </authorList>
    </citation>
    <scope>NUCLEOTIDE SEQUENCE [LARGE SCALE GENOMIC DNA]</scope>
    <source>
        <strain evidence="1 2">DSM 15201</strain>
    </source>
</reference>
<dbReference type="RefSeq" id="WP_052556962.1">
    <property type="nucleotide sequence ID" value="NZ_JMCC02000118.1"/>
</dbReference>
<dbReference type="Proteomes" id="UP000031599">
    <property type="component" value="Unassembled WGS sequence"/>
</dbReference>
<proteinExistence type="predicted"/>
<comment type="caution">
    <text evidence="1">The sequence shown here is derived from an EMBL/GenBank/DDBJ whole genome shotgun (WGS) entry which is preliminary data.</text>
</comment>
<evidence type="ECO:0000313" key="2">
    <source>
        <dbReference type="Proteomes" id="UP000031599"/>
    </source>
</evidence>
<accession>A0A0C1Z5B4</accession>
<organism evidence="1 2">
    <name type="scientific">Enhygromyxa salina</name>
    <dbReference type="NCBI Taxonomy" id="215803"/>
    <lineage>
        <taxon>Bacteria</taxon>
        <taxon>Pseudomonadati</taxon>
        <taxon>Myxococcota</taxon>
        <taxon>Polyangia</taxon>
        <taxon>Nannocystales</taxon>
        <taxon>Nannocystaceae</taxon>
        <taxon>Enhygromyxa</taxon>
    </lineage>
</organism>
<dbReference type="AlphaFoldDB" id="A0A0C1Z5B4"/>
<dbReference type="EMBL" id="JMCC02000118">
    <property type="protein sequence ID" value="KIG12794.1"/>
    <property type="molecule type" value="Genomic_DNA"/>
</dbReference>
<protein>
    <submittedName>
        <fullName evidence="1">Uncharacterized protein</fullName>
    </submittedName>
</protein>